<keyword evidence="2" id="KW-1185">Reference proteome</keyword>
<comment type="caution">
    <text evidence="1">The sequence shown here is derived from an EMBL/GenBank/DDBJ whole genome shotgun (WGS) entry which is preliminary data.</text>
</comment>
<organism evidence="1 2">
    <name type="scientific">Aedoeadaptatus nemausensis</name>
    <dbReference type="NCBI Taxonomy" id="2582829"/>
    <lineage>
        <taxon>Bacteria</taxon>
        <taxon>Bacillati</taxon>
        <taxon>Bacillota</taxon>
        <taxon>Tissierellia</taxon>
        <taxon>Tissierellales</taxon>
        <taxon>Peptoniphilaceae</taxon>
        <taxon>Aedoeadaptatus</taxon>
    </lineage>
</organism>
<name>A0A6V6Y7G1_9FIRM</name>
<dbReference type="AlphaFoldDB" id="A0A6V6Y7G1"/>
<gene>
    <name evidence="1" type="ORF">PEPNEM18_01607</name>
</gene>
<protein>
    <submittedName>
        <fullName evidence="1">Uncharacterized protein</fullName>
    </submittedName>
</protein>
<evidence type="ECO:0000313" key="1">
    <source>
        <dbReference type="EMBL" id="CAC9935827.1"/>
    </source>
</evidence>
<dbReference type="RefSeq" id="WP_180500874.1">
    <property type="nucleotide sequence ID" value="NZ_CAIJCS010000028.1"/>
</dbReference>
<dbReference type="EMBL" id="CAIJCS010000028">
    <property type="protein sequence ID" value="CAC9935827.1"/>
    <property type="molecule type" value="Genomic_DNA"/>
</dbReference>
<sequence>MKEISIWRLQTKTDNEIKDYSVSDYCIDNGLLALGWSLRDSHLGEKAHSEEIIKSRSLIGEGNEEENYDKYERFVKENDIYKSYSNITRLKNDVKPYDLVWMRKNGIYWLGLVGENSKYCYNSSEQALNMDASNQRTDIKWFEVGGEADVPGTVTTCFIQGHTLQRINQEGVLEFSTHLINTLSGEAIYEAKKMEKIPESLFNLLSPNDCEDVLCMWLSKKYGYIAVPSTCKLSTQLYECVLLNPKEDENKEVYVQVKKGNDNLKYSDYQHLDGEVWLFTTEGQVIGEKQEGINAVDPIEIYDFVMSGDNDNYLPSKIIKWREVLELY</sequence>
<reference evidence="1 2" key="1">
    <citation type="submission" date="2020-06" db="EMBL/GenBank/DDBJ databases">
        <authorList>
            <person name="Criscuolo A."/>
        </authorList>
    </citation>
    <scope>NUCLEOTIDE SEQUENCE [LARGE SCALE GENOMIC DNA]</scope>
    <source>
        <strain evidence="1">1804121828</strain>
    </source>
</reference>
<evidence type="ECO:0000313" key="2">
    <source>
        <dbReference type="Proteomes" id="UP000586454"/>
    </source>
</evidence>
<accession>A0A6V6Y7G1</accession>
<dbReference type="Proteomes" id="UP000586454">
    <property type="component" value="Unassembled WGS sequence"/>
</dbReference>
<proteinExistence type="predicted"/>